<name>A0A9D4EKL2_DREPO</name>
<dbReference type="AlphaFoldDB" id="A0A9D4EKL2"/>
<proteinExistence type="predicted"/>
<evidence type="ECO:0000313" key="2">
    <source>
        <dbReference type="Proteomes" id="UP000828390"/>
    </source>
</evidence>
<accession>A0A9D4EKL2</accession>
<keyword evidence="2" id="KW-1185">Reference proteome</keyword>
<protein>
    <submittedName>
        <fullName evidence="1">Uncharacterized protein</fullName>
    </submittedName>
</protein>
<dbReference type="EMBL" id="JAIWYP010000008">
    <property type="protein sequence ID" value="KAH3781525.1"/>
    <property type="molecule type" value="Genomic_DNA"/>
</dbReference>
<sequence length="68" mass="7412">MNGYAESSFSVQTDTLNTSSTDNFAEISFSEETNSLNTSSTDLFHKCSSSGICIERVPVFYIKSEGAQ</sequence>
<reference evidence="1" key="2">
    <citation type="submission" date="2020-11" db="EMBL/GenBank/DDBJ databases">
        <authorList>
            <person name="McCartney M.A."/>
            <person name="Auch B."/>
            <person name="Kono T."/>
            <person name="Mallez S."/>
            <person name="Becker A."/>
            <person name="Gohl D.M."/>
            <person name="Silverstein K.A.T."/>
            <person name="Koren S."/>
            <person name="Bechman K.B."/>
            <person name="Herman A."/>
            <person name="Abrahante J.E."/>
            <person name="Garbe J."/>
        </authorList>
    </citation>
    <scope>NUCLEOTIDE SEQUENCE</scope>
    <source>
        <strain evidence="1">Duluth1</strain>
        <tissue evidence="1">Whole animal</tissue>
    </source>
</reference>
<dbReference type="Proteomes" id="UP000828390">
    <property type="component" value="Unassembled WGS sequence"/>
</dbReference>
<evidence type="ECO:0000313" key="1">
    <source>
        <dbReference type="EMBL" id="KAH3781525.1"/>
    </source>
</evidence>
<reference evidence="1" key="1">
    <citation type="journal article" date="2019" name="bioRxiv">
        <title>The Genome of the Zebra Mussel, Dreissena polymorpha: A Resource for Invasive Species Research.</title>
        <authorList>
            <person name="McCartney M.A."/>
            <person name="Auch B."/>
            <person name="Kono T."/>
            <person name="Mallez S."/>
            <person name="Zhang Y."/>
            <person name="Obille A."/>
            <person name="Becker A."/>
            <person name="Abrahante J.E."/>
            <person name="Garbe J."/>
            <person name="Badalamenti J.P."/>
            <person name="Herman A."/>
            <person name="Mangelson H."/>
            <person name="Liachko I."/>
            <person name="Sullivan S."/>
            <person name="Sone E.D."/>
            <person name="Koren S."/>
            <person name="Silverstein K.A.T."/>
            <person name="Beckman K.B."/>
            <person name="Gohl D.M."/>
        </authorList>
    </citation>
    <scope>NUCLEOTIDE SEQUENCE</scope>
    <source>
        <strain evidence="1">Duluth1</strain>
        <tissue evidence="1">Whole animal</tissue>
    </source>
</reference>
<organism evidence="1 2">
    <name type="scientific">Dreissena polymorpha</name>
    <name type="common">Zebra mussel</name>
    <name type="synonym">Mytilus polymorpha</name>
    <dbReference type="NCBI Taxonomy" id="45954"/>
    <lineage>
        <taxon>Eukaryota</taxon>
        <taxon>Metazoa</taxon>
        <taxon>Spiralia</taxon>
        <taxon>Lophotrochozoa</taxon>
        <taxon>Mollusca</taxon>
        <taxon>Bivalvia</taxon>
        <taxon>Autobranchia</taxon>
        <taxon>Heteroconchia</taxon>
        <taxon>Euheterodonta</taxon>
        <taxon>Imparidentia</taxon>
        <taxon>Neoheterodontei</taxon>
        <taxon>Myida</taxon>
        <taxon>Dreissenoidea</taxon>
        <taxon>Dreissenidae</taxon>
        <taxon>Dreissena</taxon>
    </lineage>
</organism>
<gene>
    <name evidence="1" type="ORF">DPMN_159356</name>
</gene>
<comment type="caution">
    <text evidence="1">The sequence shown here is derived from an EMBL/GenBank/DDBJ whole genome shotgun (WGS) entry which is preliminary data.</text>
</comment>